<keyword evidence="2" id="KW-1185">Reference proteome</keyword>
<name>A0A7J5TVR2_9BACT</name>
<sequence length="341" mass="39636">MEIYNLEFDNVISSIVGLGQTDYAYTLERIYPLINKLDEQRKLLNTKFYKRLEKDILSGCLMPPLTLAFVKKEGEIRDIGQLSRYVNENIDNGFILDGIQRLNTLKRASESPEFDYTKKIFFNIIIAGNKDKLLYRMITLNNGQKGMTPRHQIEILTKELFYFSGLSIKVQTEKDKAATPLKESFSYGDIAKGYMAFLTNNVNNENSKIIEEKMDEILVGRILENDISKNQIEFYDIIQFVDRHADSSICLKWFQTVNNFIGFCVGFNNSYDILRGFSSGELEAQLQKFELAFRALNPSKINLGKFRRELSKEFVYNLKRYRDLDVTDVEEIFFELTSTDD</sequence>
<organism evidence="1 2">
    <name type="scientific">Rudanella paleaurantiibacter</name>
    <dbReference type="NCBI Taxonomy" id="2614655"/>
    <lineage>
        <taxon>Bacteria</taxon>
        <taxon>Pseudomonadati</taxon>
        <taxon>Bacteroidota</taxon>
        <taxon>Cytophagia</taxon>
        <taxon>Cytophagales</taxon>
        <taxon>Cytophagaceae</taxon>
        <taxon>Rudanella</taxon>
    </lineage>
</organism>
<comment type="caution">
    <text evidence="1">The sequence shown here is derived from an EMBL/GenBank/DDBJ whole genome shotgun (WGS) entry which is preliminary data.</text>
</comment>
<protein>
    <recommendedName>
        <fullName evidence="3">DUF262 domain-containing protein</fullName>
    </recommendedName>
</protein>
<dbReference type="AlphaFoldDB" id="A0A7J5TVR2"/>
<accession>A0A7J5TVR2</accession>
<evidence type="ECO:0000313" key="1">
    <source>
        <dbReference type="EMBL" id="KAB7728023.1"/>
    </source>
</evidence>
<dbReference type="EMBL" id="WELI01000009">
    <property type="protein sequence ID" value="KAB7728023.1"/>
    <property type="molecule type" value="Genomic_DNA"/>
</dbReference>
<gene>
    <name evidence="1" type="ORF">F5984_19910</name>
</gene>
<proteinExistence type="predicted"/>
<evidence type="ECO:0008006" key="3">
    <source>
        <dbReference type="Google" id="ProtNLM"/>
    </source>
</evidence>
<dbReference type="RefSeq" id="WP_152126137.1">
    <property type="nucleotide sequence ID" value="NZ_WELI01000009.1"/>
</dbReference>
<evidence type="ECO:0000313" key="2">
    <source>
        <dbReference type="Proteomes" id="UP000488299"/>
    </source>
</evidence>
<reference evidence="1 2" key="1">
    <citation type="submission" date="2019-10" db="EMBL/GenBank/DDBJ databases">
        <title>Rudanella paleaurantiibacter sp. nov., isolated from sludge.</title>
        <authorList>
            <person name="Xu S.Q."/>
        </authorList>
    </citation>
    <scope>NUCLEOTIDE SEQUENCE [LARGE SCALE GENOMIC DNA]</scope>
    <source>
        <strain evidence="1 2">HX-22-17</strain>
    </source>
</reference>
<dbReference type="Proteomes" id="UP000488299">
    <property type="component" value="Unassembled WGS sequence"/>
</dbReference>